<reference evidence="2" key="1">
    <citation type="journal article" date="2019" name="Int. J. Syst. Evol. Microbiol.">
        <title>The Global Catalogue of Microorganisms (GCM) 10K type strain sequencing project: providing services to taxonomists for standard genome sequencing and annotation.</title>
        <authorList>
            <consortium name="The Broad Institute Genomics Platform"/>
            <consortium name="The Broad Institute Genome Sequencing Center for Infectious Disease"/>
            <person name="Wu L."/>
            <person name="Ma J."/>
        </authorList>
    </citation>
    <scope>NUCLEOTIDE SEQUENCE [LARGE SCALE GENOMIC DNA]</scope>
    <source>
        <strain evidence="2">CECT 7131</strain>
    </source>
</reference>
<name>A0ABT8A4R1_9PROT</name>
<evidence type="ECO:0000313" key="2">
    <source>
        <dbReference type="Proteomes" id="UP001529369"/>
    </source>
</evidence>
<comment type="caution">
    <text evidence="1">The sequence shown here is derived from an EMBL/GenBank/DDBJ whole genome shotgun (WGS) entry which is preliminary data.</text>
</comment>
<accession>A0ABT8A4R1</accession>
<proteinExistence type="predicted"/>
<sequence>MISPVLVPSHWRGPTRRRLSALLLPAWLNRRQTIRVGAGVAFAQVGIVGFDGQIEVEALRLFGLPEAAPAVLYAWPAVPVGTSSLALETNWDLPSLSAYATANMDLTVAGVQGHAPNPSSDRPARLL</sequence>
<dbReference type="EMBL" id="JAUFPN010000107">
    <property type="protein sequence ID" value="MDN3564611.1"/>
    <property type="molecule type" value="Genomic_DNA"/>
</dbReference>
<evidence type="ECO:0000313" key="1">
    <source>
        <dbReference type="EMBL" id="MDN3564611.1"/>
    </source>
</evidence>
<dbReference type="RefSeq" id="WP_290316415.1">
    <property type="nucleotide sequence ID" value="NZ_JAUFPN010000107.1"/>
</dbReference>
<protein>
    <submittedName>
        <fullName evidence="1">Uncharacterized protein</fullName>
    </submittedName>
</protein>
<keyword evidence="2" id="KW-1185">Reference proteome</keyword>
<gene>
    <name evidence="1" type="ORF">QWZ14_09570</name>
</gene>
<organism evidence="1 2">
    <name type="scientific">Paeniroseomonas aquatica</name>
    <dbReference type="NCBI Taxonomy" id="373043"/>
    <lineage>
        <taxon>Bacteria</taxon>
        <taxon>Pseudomonadati</taxon>
        <taxon>Pseudomonadota</taxon>
        <taxon>Alphaproteobacteria</taxon>
        <taxon>Acetobacterales</taxon>
        <taxon>Acetobacteraceae</taxon>
        <taxon>Paeniroseomonas</taxon>
    </lineage>
</organism>
<dbReference type="Proteomes" id="UP001529369">
    <property type="component" value="Unassembled WGS sequence"/>
</dbReference>